<protein>
    <submittedName>
        <fullName evidence="2">Uncharacterized protein</fullName>
    </submittedName>
</protein>
<gene>
    <name evidence="2" type="ORF">MANES_05G199800</name>
</gene>
<organism evidence="2">
    <name type="scientific">Manihot esculenta</name>
    <name type="common">Cassava</name>
    <name type="synonym">Jatropha manihot</name>
    <dbReference type="NCBI Taxonomy" id="3983"/>
    <lineage>
        <taxon>Eukaryota</taxon>
        <taxon>Viridiplantae</taxon>
        <taxon>Streptophyta</taxon>
        <taxon>Embryophyta</taxon>
        <taxon>Tracheophyta</taxon>
        <taxon>Spermatophyta</taxon>
        <taxon>Magnoliopsida</taxon>
        <taxon>eudicotyledons</taxon>
        <taxon>Gunneridae</taxon>
        <taxon>Pentapetalae</taxon>
        <taxon>rosids</taxon>
        <taxon>fabids</taxon>
        <taxon>Malpighiales</taxon>
        <taxon>Euphorbiaceae</taxon>
        <taxon>Crotonoideae</taxon>
        <taxon>Manihoteae</taxon>
        <taxon>Manihot</taxon>
    </lineage>
</organism>
<keyword evidence="1" id="KW-0732">Signal</keyword>
<dbReference type="EMBL" id="CM004391">
    <property type="protein sequence ID" value="OAY51253.1"/>
    <property type="molecule type" value="Genomic_DNA"/>
</dbReference>
<feature type="signal peptide" evidence="1">
    <location>
        <begin position="1"/>
        <end position="16"/>
    </location>
</feature>
<accession>A0A2C9VY40</accession>
<sequence length="37" mass="4246">MTYGMTFFILGEVVSCACQIMPQNTVFDGRDKFGQFY</sequence>
<evidence type="ECO:0000256" key="1">
    <source>
        <dbReference type="SAM" id="SignalP"/>
    </source>
</evidence>
<reference evidence="2" key="1">
    <citation type="submission" date="2016-02" db="EMBL/GenBank/DDBJ databases">
        <title>WGS assembly of Manihot esculenta.</title>
        <authorList>
            <person name="Bredeson J.V."/>
            <person name="Prochnik S.E."/>
            <person name="Lyons J.B."/>
            <person name="Schmutz J."/>
            <person name="Grimwood J."/>
            <person name="Vrebalov J."/>
            <person name="Bart R.S."/>
            <person name="Amuge T."/>
            <person name="Ferguson M.E."/>
            <person name="Green R."/>
            <person name="Putnam N."/>
            <person name="Stites J."/>
            <person name="Rounsley S."/>
            <person name="Rokhsar D.S."/>
        </authorList>
    </citation>
    <scope>NUCLEOTIDE SEQUENCE [LARGE SCALE GENOMIC DNA]</scope>
    <source>
        <tissue evidence="2">Leaf</tissue>
    </source>
</reference>
<dbReference type="AlphaFoldDB" id="A0A2C9VY40"/>
<name>A0A2C9VY40_MANES</name>
<evidence type="ECO:0000313" key="2">
    <source>
        <dbReference type="EMBL" id="OAY51253.1"/>
    </source>
</evidence>
<feature type="chain" id="PRO_5013107339" evidence="1">
    <location>
        <begin position="17"/>
        <end position="37"/>
    </location>
</feature>
<proteinExistence type="predicted"/>